<dbReference type="RefSeq" id="WP_185244177.1">
    <property type="nucleotide sequence ID" value="NZ_AP023213.1"/>
</dbReference>
<dbReference type="Proteomes" id="UP000515472">
    <property type="component" value="Chromosome"/>
</dbReference>
<accession>A0A6S6LW12</accession>
<evidence type="ECO:0000313" key="3">
    <source>
        <dbReference type="Proteomes" id="UP000515472"/>
    </source>
</evidence>
<protein>
    <submittedName>
        <fullName evidence="2">General secretion pathway protein M</fullName>
    </submittedName>
</protein>
<keyword evidence="1" id="KW-0812">Transmembrane</keyword>
<reference evidence="2 3" key="1">
    <citation type="submission" date="2020-06" db="EMBL/GenBank/DDBJ databases">
        <title>Interaction of electrochemicaly active bacteria, Geobacter bremensis R4 on different carbon anode.</title>
        <authorList>
            <person name="Meng L."/>
            <person name="Yoshida N."/>
        </authorList>
    </citation>
    <scope>NUCLEOTIDE SEQUENCE [LARGE SCALE GENOMIC DNA]</scope>
    <source>
        <strain evidence="2 3">R4</strain>
    </source>
</reference>
<evidence type="ECO:0000256" key="1">
    <source>
        <dbReference type="SAM" id="Phobius"/>
    </source>
</evidence>
<feature type="transmembrane region" description="Helical" evidence="1">
    <location>
        <begin position="20"/>
        <end position="39"/>
    </location>
</feature>
<gene>
    <name evidence="2" type="ORF">GEOBRER4_n0615</name>
</gene>
<dbReference type="EMBL" id="AP023213">
    <property type="protein sequence ID" value="BCG45843.1"/>
    <property type="molecule type" value="Genomic_DNA"/>
</dbReference>
<evidence type="ECO:0000313" key="2">
    <source>
        <dbReference type="EMBL" id="BCG45843.1"/>
    </source>
</evidence>
<organism evidence="2 3">
    <name type="scientific">Citrifermentans bremense</name>
    <dbReference type="NCBI Taxonomy" id="60035"/>
    <lineage>
        <taxon>Bacteria</taxon>
        <taxon>Pseudomonadati</taxon>
        <taxon>Thermodesulfobacteriota</taxon>
        <taxon>Desulfuromonadia</taxon>
        <taxon>Geobacterales</taxon>
        <taxon>Geobacteraceae</taxon>
        <taxon>Citrifermentans</taxon>
    </lineage>
</organism>
<dbReference type="AlphaFoldDB" id="A0A6S6LW12"/>
<name>A0A6S6LW12_9BACT</name>
<proteinExistence type="predicted"/>
<keyword evidence="1" id="KW-1133">Transmembrane helix</keyword>
<keyword evidence="3" id="KW-1185">Reference proteome</keyword>
<keyword evidence="1" id="KW-0472">Membrane</keyword>
<dbReference type="KEGG" id="gbn:GEOBRER4_05930"/>
<sequence length="181" mass="19568">MSREEIINALQGLDSRSRQRLGIAVAVVLAVIVAVSAMNGKIKALERKRAAREADIAEMMQLKLRYQSASAGAERLANRLLATKPDDSPAKIVEEIGIKGRSSQIKPVKGEEIPGYVEDAAEVRMEGLSANEAVNLIHRLEKGARPVTVKKALIKQRFDDPAKLDLALTIALIKPAPAGTK</sequence>